<dbReference type="EMBL" id="KI966435">
    <property type="protein sequence ID" value="EWC44723.1"/>
    <property type="molecule type" value="Genomic_DNA"/>
</dbReference>
<dbReference type="PANTHER" id="PTHR10374">
    <property type="entry name" value="LACTOYLGLUTATHIONE LYASE GLYOXALASE I"/>
    <property type="match status" value="1"/>
</dbReference>
<dbReference type="HOGENOM" id="CLU_046006_1_0_1"/>
<dbReference type="OrthoDB" id="16820at2759"/>
<evidence type="ECO:0000313" key="4">
    <source>
        <dbReference type="Proteomes" id="UP000024837"/>
    </source>
</evidence>
<evidence type="ECO:0000259" key="2">
    <source>
        <dbReference type="PROSITE" id="PS51819"/>
    </source>
</evidence>
<dbReference type="InterPro" id="IPR037523">
    <property type="entry name" value="VOC_core"/>
</dbReference>
<feature type="compositionally biased region" description="Polar residues" evidence="1">
    <location>
        <begin position="1"/>
        <end position="11"/>
    </location>
</feature>
<evidence type="ECO:0000256" key="1">
    <source>
        <dbReference type="SAM" id="MobiDB-lite"/>
    </source>
</evidence>
<feature type="domain" description="VOC" evidence="2">
    <location>
        <begin position="38"/>
        <end position="215"/>
    </location>
</feature>
<dbReference type="PROSITE" id="PS51819">
    <property type="entry name" value="VOC"/>
    <property type="match status" value="1"/>
</dbReference>
<sequence length="218" mass="23919">MSQDDAPSSSPFPVGQFLPNGNRTDPPLSESGPTIGFKLYHLMLRVRDPVASINFYVNLMGMRTVFTMNTGPATIYYLGYPLTSEDRTDIPAWGDRIVCANLAHTPGLLELYHIHGSEKQPVGYYNTGNSPPHLGFGQVGFSVPDVPAALEHLKAAGVTVIKDLGVATRESFPLSKWEEDRGVGLEEIHPDYSRIFKQIACVADPDGYLVELVPQTMK</sequence>
<dbReference type="SUPFAM" id="SSF54593">
    <property type="entry name" value="Glyoxalase/Bleomycin resistance protein/Dihydroxybiphenyl dioxygenase"/>
    <property type="match status" value="1"/>
</dbReference>
<dbReference type="Pfam" id="PF00903">
    <property type="entry name" value="Glyoxalase"/>
    <property type="match status" value="1"/>
</dbReference>
<dbReference type="InterPro" id="IPR004360">
    <property type="entry name" value="Glyas_Fos-R_dOase_dom"/>
</dbReference>
<dbReference type="InterPro" id="IPR029068">
    <property type="entry name" value="Glyas_Bleomycin-R_OHBP_Dase"/>
</dbReference>
<name>W7HXS3_9PEZI</name>
<dbReference type="Proteomes" id="UP000024837">
    <property type="component" value="Unassembled WGS sequence"/>
</dbReference>
<accession>W7HXS3</accession>
<evidence type="ECO:0000313" key="3">
    <source>
        <dbReference type="EMBL" id="EWC44723.1"/>
    </source>
</evidence>
<organism evidence="3 4">
    <name type="scientific">Drechslerella stenobrocha 248</name>
    <dbReference type="NCBI Taxonomy" id="1043628"/>
    <lineage>
        <taxon>Eukaryota</taxon>
        <taxon>Fungi</taxon>
        <taxon>Dikarya</taxon>
        <taxon>Ascomycota</taxon>
        <taxon>Pezizomycotina</taxon>
        <taxon>Orbiliomycetes</taxon>
        <taxon>Orbiliales</taxon>
        <taxon>Orbiliaceae</taxon>
        <taxon>Drechslerella</taxon>
    </lineage>
</organism>
<proteinExistence type="predicted"/>
<dbReference type="AlphaFoldDB" id="W7HXS3"/>
<gene>
    <name evidence="3" type="ORF">DRE_06501</name>
</gene>
<protein>
    <recommendedName>
        <fullName evidence="2">VOC domain-containing protein</fullName>
    </recommendedName>
</protein>
<feature type="region of interest" description="Disordered" evidence="1">
    <location>
        <begin position="1"/>
        <end position="30"/>
    </location>
</feature>
<reference evidence="3 4" key="1">
    <citation type="submission" date="2013-05" db="EMBL/GenBank/DDBJ databases">
        <title>Drechslerella stenobrocha genome reveals carnivorous origination and mechanical trapping mechanism of predatory fungi.</title>
        <authorList>
            <person name="Liu X."/>
            <person name="Zhang W."/>
            <person name="Liu K."/>
        </authorList>
    </citation>
    <scope>NUCLEOTIDE SEQUENCE [LARGE SCALE GENOMIC DNA]</scope>
    <source>
        <strain evidence="3 4">248</strain>
    </source>
</reference>
<dbReference type="Gene3D" id="3.10.180.10">
    <property type="entry name" value="2,3-Dihydroxybiphenyl 1,2-Dioxygenase, domain 1"/>
    <property type="match status" value="1"/>
</dbReference>
<keyword evidence="4" id="KW-1185">Reference proteome</keyword>
<dbReference type="PANTHER" id="PTHR10374:SF19">
    <property type="entry name" value="LYASE (GLO1), PUTATIVE (AFU_ORTHOLOGUE AFUA_2G13550)-RELATED"/>
    <property type="match status" value="1"/>
</dbReference>